<feature type="transmembrane region" description="Helical" evidence="5">
    <location>
        <begin position="138"/>
        <end position="156"/>
    </location>
</feature>
<dbReference type="AlphaFoldDB" id="A0A8B8AV02"/>
<feature type="transmembrane region" description="Helical" evidence="5">
    <location>
        <begin position="162"/>
        <end position="183"/>
    </location>
</feature>
<feature type="transmembrane region" description="Helical" evidence="5">
    <location>
        <begin position="263"/>
        <end position="279"/>
    </location>
</feature>
<dbReference type="GeneID" id="111105040"/>
<accession>A0A8B8AV02</accession>
<keyword evidence="4 5" id="KW-0472">Membrane</keyword>
<feature type="transmembrane region" description="Helical" evidence="5">
    <location>
        <begin position="107"/>
        <end position="126"/>
    </location>
</feature>
<evidence type="ECO:0000256" key="3">
    <source>
        <dbReference type="ARBA" id="ARBA00022989"/>
    </source>
</evidence>
<feature type="transmembrane region" description="Helical" evidence="5">
    <location>
        <begin position="291"/>
        <end position="310"/>
    </location>
</feature>
<evidence type="ECO:0000256" key="4">
    <source>
        <dbReference type="ARBA" id="ARBA00023136"/>
    </source>
</evidence>
<gene>
    <name evidence="7" type="primary">LOC111105040</name>
</gene>
<keyword evidence="2 5" id="KW-0812">Transmembrane</keyword>
<dbReference type="Proteomes" id="UP000694844">
    <property type="component" value="Chromosome 7"/>
</dbReference>
<dbReference type="InterPro" id="IPR036259">
    <property type="entry name" value="MFS_trans_sf"/>
</dbReference>
<reference evidence="7" key="1">
    <citation type="submission" date="2025-08" db="UniProtKB">
        <authorList>
            <consortium name="RefSeq"/>
        </authorList>
    </citation>
    <scope>IDENTIFICATION</scope>
    <source>
        <tissue evidence="7">Whole sample</tissue>
    </source>
</reference>
<dbReference type="PANTHER" id="PTHR24064">
    <property type="entry name" value="SOLUTE CARRIER FAMILY 22 MEMBER"/>
    <property type="match status" value="1"/>
</dbReference>
<sequence length="403" mass="45009">MNEFERVLKQLGSFGAYQRRVFILVSMLETSVAWAMLLPIFLNVVPDWQCLGPINVSIASNLLLNSSNELPVKQCAANGSICPQAVFTEDIYTIVREWSLVCDRKSIPSTITTVQMCGLLAGAVITGRLPDIFGRRKLLYIAYSLLLAVSLCSAFANSWQLFAAFRFFIGGLVGSVLVVNFVLPLKFVTPSWRTFCGCVGFWAVGLMTLVVWGYFTTSWRYLIIGTSVSGIFMLFSWCVRSLLPGNFSYWHIFQTCEMSKNSLIVMYGWFVSSSVYYGLNFNTSNLARNLHLNVFISGLVEIPALIYVVALNNRVGRRRITLSLMLLAEISCSCRNFNRYESQTVLIIVVAMIRKSAISGRWAAVQVFSAETFPTVVRFWQFRNIGIGACAMSARVGGIAALR</sequence>
<dbReference type="SUPFAM" id="SSF103473">
    <property type="entry name" value="MFS general substrate transporter"/>
    <property type="match status" value="1"/>
</dbReference>
<dbReference type="Gene3D" id="1.20.1250.20">
    <property type="entry name" value="MFS general substrate transporter like domains"/>
    <property type="match status" value="2"/>
</dbReference>
<evidence type="ECO:0000313" key="6">
    <source>
        <dbReference type="Proteomes" id="UP000694844"/>
    </source>
</evidence>
<dbReference type="RefSeq" id="XP_022294921.1">
    <property type="nucleotide sequence ID" value="XM_022439213.1"/>
</dbReference>
<name>A0A8B8AV02_CRAVI</name>
<proteinExistence type="predicted"/>
<keyword evidence="6" id="KW-1185">Reference proteome</keyword>
<evidence type="ECO:0000313" key="7">
    <source>
        <dbReference type="RefSeq" id="XP_022294921.1"/>
    </source>
</evidence>
<feature type="transmembrane region" description="Helical" evidence="5">
    <location>
        <begin position="195"/>
        <end position="215"/>
    </location>
</feature>
<keyword evidence="3 5" id="KW-1133">Transmembrane helix</keyword>
<feature type="transmembrane region" description="Helical" evidence="5">
    <location>
        <begin position="21"/>
        <end position="42"/>
    </location>
</feature>
<feature type="transmembrane region" description="Helical" evidence="5">
    <location>
        <begin position="221"/>
        <end position="243"/>
    </location>
</feature>
<evidence type="ECO:0000256" key="5">
    <source>
        <dbReference type="SAM" id="Phobius"/>
    </source>
</evidence>
<dbReference type="GO" id="GO:0016020">
    <property type="term" value="C:membrane"/>
    <property type="evidence" value="ECO:0007669"/>
    <property type="project" value="UniProtKB-SubCell"/>
</dbReference>
<evidence type="ECO:0000256" key="1">
    <source>
        <dbReference type="ARBA" id="ARBA00004141"/>
    </source>
</evidence>
<protein>
    <submittedName>
        <fullName evidence="7">Organic cation transporter-like protein</fullName>
    </submittedName>
</protein>
<organism evidence="6 7">
    <name type="scientific">Crassostrea virginica</name>
    <name type="common">Eastern oyster</name>
    <dbReference type="NCBI Taxonomy" id="6565"/>
    <lineage>
        <taxon>Eukaryota</taxon>
        <taxon>Metazoa</taxon>
        <taxon>Spiralia</taxon>
        <taxon>Lophotrochozoa</taxon>
        <taxon>Mollusca</taxon>
        <taxon>Bivalvia</taxon>
        <taxon>Autobranchia</taxon>
        <taxon>Pteriomorphia</taxon>
        <taxon>Ostreida</taxon>
        <taxon>Ostreoidea</taxon>
        <taxon>Ostreidae</taxon>
        <taxon>Crassostrea</taxon>
    </lineage>
</organism>
<dbReference type="OrthoDB" id="3936150at2759"/>
<comment type="subcellular location">
    <subcellularLocation>
        <location evidence="1">Membrane</location>
        <topology evidence="1">Multi-pass membrane protein</topology>
    </subcellularLocation>
</comment>
<evidence type="ECO:0000256" key="2">
    <source>
        <dbReference type="ARBA" id="ARBA00022692"/>
    </source>
</evidence>
<dbReference type="KEGG" id="cvn:111105040"/>